<gene>
    <name evidence="17" type="ORF">CFR76_12500</name>
</gene>
<dbReference type="Pfam" id="PF00593">
    <property type="entry name" value="TonB_dep_Rec_b-barrel"/>
    <property type="match status" value="1"/>
</dbReference>
<keyword evidence="5 11" id="KW-0812">Transmembrane</keyword>
<proteinExistence type="inferred from homology"/>
<dbReference type="GO" id="GO:0006826">
    <property type="term" value="P:iron ion transport"/>
    <property type="evidence" value="ECO:0007669"/>
    <property type="project" value="UniProtKB-KW"/>
</dbReference>
<evidence type="ECO:0000259" key="15">
    <source>
        <dbReference type="Pfam" id="PF00593"/>
    </source>
</evidence>
<feature type="region of interest" description="Disordered" evidence="13">
    <location>
        <begin position="38"/>
        <end position="86"/>
    </location>
</feature>
<keyword evidence="18" id="KW-1185">Reference proteome</keyword>
<organism evidence="17 18">
    <name type="scientific">Komagataeibacter swingsii</name>
    <dbReference type="NCBI Taxonomy" id="215220"/>
    <lineage>
        <taxon>Bacteria</taxon>
        <taxon>Pseudomonadati</taxon>
        <taxon>Pseudomonadota</taxon>
        <taxon>Alphaproteobacteria</taxon>
        <taxon>Acetobacterales</taxon>
        <taxon>Acetobacteraceae</taxon>
        <taxon>Komagataeibacter</taxon>
    </lineage>
</organism>
<comment type="caution">
    <text evidence="17">The sequence shown here is derived from an EMBL/GenBank/DDBJ whole genome shotgun (WGS) entry which is preliminary data.</text>
</comment>
<reference evidence="17 18" key="1">
    <citation type="submission" date="2017-07" db="EMBL/GenBank/DDBJ databases">
        <title>A draft genome sequence of Komagataeibacter swingsii LMG 22125.</title>
        <authorList>
            <person name="Skraban J."/>
            <person name="Cleenwerck I."/>
            <person name="Vandamme P."/>
            <person name="Trcek J."/>
        </authorList>
    </citation>
    <scope>NUCLEOTIDE SEQUENCE [LARGE SCALE GENOMIC DNA]</scope>
    <source>
        <strain evidence="17 18">LMG 22125</strain>
    </source>
</reference>
<feature type="domain" description="TonB-dependent receptor plug" evidence="16">
    <location>
        <begin position="98"/>
        <end position="205"/>
    </location>
</feature>
<feature type="compositionally biased region" description="Low complexity" evidence="13">
    <location>
        <begin position="38"/>
        <end position="74"/>
    </location>
</feature>
<dbReference type="GO" id="GO:0009279">
    <property type="term" value="C:cell outer membrane"/>
    <property type="evidence" value="ECO:0007669"/>
    <property type="project" value="UniProtKB-SubCell"/>
</dbReference>
<evidence type="ECO:0000313" key="17">
    <source>
        <dbReference type="EMBL" id="PYD68939.1"/>
    </source>
</evidence>
<dbReference type="Pfam" id="PF07715">
    <property type="entry name" value="Plug"/>
    <property type="match status" value="1"/>
</dbReference>
<dbReference type="PANTHER" id="PTHR32552:SF81">
    <property type="entry name" value="TONB-DEPENDENT OUTER MEMBRANE RECEPTOR"/>
    <property type="match status" value="1"/>
</dbReference>
<keyword evidence="8 12" id="KW-0798">TonB box</keyword>
<evidence type="ECO:0000313" key="18">
    <source>
        <dbReference type="Proteomes" id="UP000247371"/>
    </source>
</evidence>
<dbReference type="Gene3D" id="2.40.170.20">
    <property type="entry name" value="TonB-dependent receptor, beta-barrel domain"/>
    <property type="match status" value="1"/>
</dbReference>
<dbReference type="InterPro" id="IPR039426">
    <property type="entry name" value="TonB-dep_rcpt-like"/>
</dbReference>
<dbReference type="Proteomes" id="UP000247371">
    <property type="component" value="Unassembled WGS sequence"/>
</dbReference>
<feature type="signal peptide" evidence="14">
    <location>
        <begin position="1"/>
        <end position="31"/>
    </location>
</feature>
<keyword evidence="14" id="KW-0732">Signal</keyword>
<dbReference type="InterPro" id="IPR012910">
    <property type="entry name" value="Plug_dom"/>
</dbReference>
<feature type="chain" id="PRO_5016161541" evidence="14">
    <location>
        <begin position="32"/>
        <end position="835"/>
    </location>
</feature>
<evidence type="ECO:0000256" key="2">
    <source>
        <dbReference type="ARBA" id="ARBA00022448"/>
    </source>
</evidence>
<evidence type="ECO:0000256" key="12">
    <source>
        <dbReference type="RuleBase" id="RU003357"/>
    </source>
</evidence>
<evidence type="ECO:0000259" key="16">
    <source>
        <dbReference type="Pfam" id="PF07715"/>
    </source>
</evidence>
<keyword evidence="6" id="KW-0408">Iron</keyword>
<keyword evidence="17" id="KW-0675">Receptor</keyword>
<dbReference type="InterPro" id="IPR000531">
    <property type="entry name" value="Beta-barrel_TonB"/>
</dbReference>
<evidence type="ECO:0000256" key="1">
    <source>
        <dbReference type="ARBA" id="ARBA00004571"/>
    </source>
</evidence>
<evidence type="ECO:0000256" key="14">
    <source>
        <dbReference type="SAM" id="SignalP"/>
    </source>
</evidence>
<dbReference type="InterPro" id="IPR036942">
    <property type="entry name" value="Beta-barrel_TonB_sf"/>
</dbReference>
<keyword evidence="9 11" id="KW-0472">Membrane</keyword>
<evidence type="ECO:0000256" key="3">
    <source>
        <dbReference type="ARBA" id="ARBA00022452"/>
    </source>
</evidence>
<sequence length="835" mass="91968">MKGLSTKKTWLLCATMFISCAPMGLVVSASAADTATKSTKAGQSATGKAGATTASAPPKPSGTTQQSTTTVSAAEPTAKASGGGEQLFVTASRRRTKLEDSAINISVVDKKLMQKERINDIRDLSSFVPGLTITDTGPGSSGNIIMRGLSSASTSTFGTNTNNSVGVYLGEVPLYADFKMIDIDQLEVLQGPQGTLYGLGTLAGAVRYMPHRPDLNKWSADMTSKVFGESHSDSPGGEVTGTFNIPIIKDHVAFRTVLGYYNDPGFMDYNYTLKNPGVSSPQAGTGTFGTPGQQAENYNRRRDLNYDHTFTTRNQLLVQVNPNIKAYLTYMHQETKTGGRQANGAGVMGTSEYESPWRYAEPSDRTTDLFSGEFFFNLFHFAQLVHTAAYTHQTVDYTEDNTDLLIDLDYGYQEYPKFSSYAKNHYKYTQFNEELRLVSTHKGPVSWVLGGFYNDLKSDYDRHEYTPGYAQWAGIDRPDNLEYASIVHNKTQERAVYGELTYHIIKGLQITGGFRYFDYDALVTGGTALPLFQTYPGVNYSMNHGTTGANGTIWKANVSYRFNPNIMAYFTYSTGYRVGGANRVAPCQMPMNPNTQHACALPNEMFYEPDKTRNVELGVRGNFFHRRLVFTLAGYNIDWTNVQIPGQTKYGNVGITKNGAAAVSRGFDASVNVRVTPNFTVSATYAYTDAHLTKYSPDLVSNVLGSYPGRPGDRLPGSTKNSGSIIANYTIPLDNGRSLQLNWATTYVGSIYSRVGLEGYGYRMPSYVTHRAALTYNTKQWSLDLFVNNLTNQYAVTAVSNDSSSIRSRDGVTERYYAYSVLTPRTFGLEGRVHF</sequence>
<evidence type="ECO:0000256" key="13">
    <source>
        <dbReference type="SAM" id="MobiDB-lite"/>
    </source>
</evidence>
<keyword evidence="7" id="KW-0406">Ion transport</keyword>
<feature type="domain" description="TonB-dependent receptor-like beta-barrel" evidence="15">
    <location>
        <begin position="259"/>
        <end position="790"/>
    </location>
</feature>
<comment type="subcellular location">
    <subcellularLocation>
        <location evidence="1 11">Cell outer membrane</location>
        <topology evidence="1 11">Multi-pass membrane protein</topology>
    </subcellularLocation>
</comment>
<evidence type="ECO:0000256" key="9">
    <source>
        <dbReference type="ARBA" id="ARBA00023136"/>
    </source>
</evidence>
<dbReference type="SUPFAM" id="SSF56935">
    <property type="entry name" value="Porins"/>
    <property type="match status" value="1"/>
</dbReference>
<evidence type="ECO:0000256" key="4">
    <source>
        <dbReference type="ARBA" id="ARBA00022496"/>
    </source>
</evidence>
<evidence type="ECO:0000256" key="5">
    <source>
        <dbReference type="ARBA" id="ARBA00022692"/>
    </source>
</evidence>
<keyword evidence="4" id="KW-0410">Iron transport</keyword>
<evidence type="ECO:0000256" key="7">
    <source>
        <dbReference type="ARBA" id="ARBA00023065"/>
    </source>
</evidence>
<evidence type="ECO:0000256" key="6">
    <source>
        <dbReference type="ARBA" id="ARBA00023004"/>
    </source>
</evidence>
<dbReference type="EMBL" id="NKUB01000018">
    <property type="protein sequence ID" value="PYD68939.1"/>
    <property type="molecule type" value="Genomic_DNA"/>
</dbReference>
<dbReference type="PROSITE" id="PS51257">
    <property type="entry name" value="PROKAR_LIPOPROTEIN"/>
    <property type="match status" value="1"/>
</dbReference>
<accession>A0A2V4S1G5</accession>
<protein>
    <submittedName>
        <fullName evidence="17">TonB-dependent receptor</fullName>
    </submittedName>
</protein>
<evidence type="ECO:0000256" key="10">
    <source>
        <dbReference type="ARBA" id="ARBA00023237"/>
    </source>
</evidence>
<evidence type="ECO:0000256" key="11">
    <source>
        <dbReference type="PROSITE-ProRule" id="PRU01360"/>
    </source>
</evidence>
<dbReference type="PANTHER" id="PTHR32552">
    <property type="entry name" value="FERRICHROME IRON RECEPTOR-RELATED"/>
    <property type="match status" value="1"/>
</dbReference>
<keyword evidence="2 11" id="KW-0813">Transport</keyword>
<keyword evidence="10 11" id="KW-0998">Cell outer membrane</keyword>
<keyword evidence="3 11" id="KW-1134">Transmembrane beta strand</keyword>
<comment type="similarity">
    <text evidence="11 12">Belongs to the TonB-dependent receptor family.</text>
</comment>
<dbReference type="PROSITE" id="PS52016">
    <property type="entry name" value="TONB_DEPENDENT_REC_3"/>
    <property type="match status" value="1"/>
</dbReference>
<name>A0A2V4S1G5_9PROT</name>
<dbReference type="AlphaFoldDB" id="A0A2V4S1G5"/>
<evidence type="ECO:0000256" key="8">
    <source>
        <dbReference type="ARBA" id="ARBA00023077"/>
    </source>
</evidence>